<evidence type="ECO:0000256" key="1">
    <source>
        <dbReference type="ARBA" id="ARBA00001947"/>
    </source>
</evidence>
<evidence type="ECO:0000256" key="5">
    <source>
        <dbReference type="ARBA" id="ARBA00023027"/>
    </source>
</evidence>
<evidence type="ECO:0008006" key="12">
    <source>
        <dbReference type="Google" id="ProtNLM"/>
    </source>
</evidence>
<dbReference type="SUPFAM" id="SSF52949">
    <property type="entry name" value="Macro domain-like"/>
    <property type="match status" value="1"/>
</dbReference>
<sequence>MSTTTEYTQLVHSLGKTLLVEGGYALHHLHHANTSEVREIVQHLLVIRQPPQDVNDEDEQRIYEQVDAILALERQRQLTVHTTDLPTVSSEESSPLRRISLWKGDITSLDATAIVNAANSQLLGCFQPTHKCIDNVIHCKAGPRLRTACHEIMEQQGREEPVGSAKITSGFALPSKYVIHTVGPQLRRGASPTAKECEQLNSCYISSLDLLLKTVGSESKEDISVAFPCISTGLFAFPSDVAVPLVVNSVKEWLQDHPELSTWKVIFNTFLPRDYELYHEYLESQNGGFPLPPQPVDPALQKALQLVKDADYLVIAGGAGLSAAAGLDYTSEKVMQKFHPGIRKVLPSFRTMYNSIGHTDWDPPLMWGYLFKQISVVRFDWVRHRTAPTYDYLKAIRARFENREPGSTFVITTNADGMFEQEGFPTESIYIMQGSYGRIQCKRPCRIDSIWDSKPFMEKALESFNPSTYRIEDPAGIPKCPNCNGGMFLHLRVDGSFLQNALDGKKREYKAWCDTVVAKAAKEGKKLVIVEIGAGFNTPGVIRFPDERLATYDGVSLVRINAQHPEIPFESNGVGLSGDANPTLQYIAEHLAP</sequence>
<dbReference type="PANTHER" id="PTHR11106">
    <property type="entry name" value="GANGLIOSIDE INDUCED DIFFERENTIATION ASSOCIATED PROTEIN 2-RELATED"/>
    <property type="match status" value="1"/>
</dbReference>
<reference evidence="10" key="1">
    <citation type="submission" date="2019-03" db="EMBL/GenBank/DDBJ databases">
        <title>Long read genome sequence of the mycoparasitic Pythium oligandrum ATCC 38472 isolated from sugarbeet rhizosphere.</title>
        <authorList>
            <person name="Gaulin E."/>
        </authorList>
    </citation>
    <scope>NUCLEOTIDE SEQUENCE</scope>
    <source>
        <strain evidence="10">ATCC 38472_TT</strain>
    </source>
</reference>
<feature type="domain" description="Deacetylase sirtuin-type" evidence="8">
    <location>
        <begin position="293"/>
        <end position="593"/>
    </location>
</feature>
<dbReference type="Gene3D" id="3.40.220.10">
    <property type="entry name" value="Leucine Aminopeptidase, subunit E, domain 1"/>
    <property type="match status" value="1"/>
</dbReference>
<gene>
    <name evidence="10" type="ORF">Poli38472_003761</name>
</gene>
<dbReference type="InterPro" id="IPR043472">
    <property type="entry name" value="Macro_dom-like"/>
</dbReference>
<dbReference type="InterPro" id="IPR029035">
    <property type="entry name" value="DHS-like_NAD/FAD-binding_dom"/>
</dbReference>
<dbReference type="CDD" id="cd02908">
    <property type="entry name" value="Macro_OAADPr_deacetylase"/>
    <property type="match status" value="1"/>
</dbReference>
<evidence type="ECO:0000259" key="8">
    <source>
        <dbReference type="PROSITE" id="PS50305"/>
    </source>
</evidence>
<dbReference type="GO" id="GO:0016798">
    <property type="term" value="F:hydrolase activity, acting on glycosyl bonds"/>
    <property type="evidence" value="ECO:0007669"/>
    <property type="project" value="UniProtKB-KW"/>
</dbReference>
<keyword evidence="5" id="KW-0520">NAD</keyword>
<evidence type="ECO:0000256" key="3">
    <source>
        <dbReference type="ARBA" id="ARBA00022801"/>
    </source>
</evidence>
<keyword evidence="4 7" id="KW-0862">Zinc</keyword>
<feature type="binding site" evidence="7">
    <location>
        <position position="483"/>
    </location>
    <ligand>
        <name>Zn(2+)</name>
        <dbReference type="ChEBI" id="CHEBI:29105"/>
    </ligand>
</feature>
<feature type="binding site" evidence="7">
    <location>
        <position position="445"/>
    </location>
    <ligand>
        <name>Zn(2+)</name>
        <dbReference type="ChEBI" id="CHEBI:29105"/>
    </ligand>
</feature>
<evidence type="ECO:0000256" key="6">
    <source>
        <dbReference type="ARBA" id="ARBA00023295"/>
    </source>
</evidence>
<dbReference type="Pfam" id="PF01661">
    <property type="entry name" value="Macro"/>
    <property type="match status" value="1"/>
</dbReference>
<keyword evidence="6" id="KW-0326">Glycosidase</keyword>
<dbReference type="PROSITE" id="PS50305">
    <property type="entry name" value="SIRTUIN"/>
    <property type="match status" value="1"/>
</dbReference>
<comment type="cofactor">
    <cofactor evidence="1">
        <name>Zn(2+)</name>
        <dbReference type="ChEBI" id="CHEBI:29105"/>
    </cofactor>
</comment>
<evidence type="ECO:0000313" key="11">
    <source>
        <dbReference type="Proteomes" id="UP000794436"/>
    </source>
</evidence>
<keyword evidence="2 7" id="KW-0479">Metal-binding</keyword>
<dbReference type="InterPro" id="IPR026590">
    <property type="entry name" value="Ssirtuin_cat_dom"/>
</dbReference>
<proteinExistence type="predicted"/>
<comment type="caution">
    <text evidence="10">The sequence shown here is derived from an EMBL/GenBank/DDBJ whole genome shotgun (WGS) entry which is preliminary data.</text>
</comment>
<feature type="binding site" evidence="7">
    <location>
        <position position="480"/>
    </location>
    <ligand>
        <name>Zn(2+)</name>
        <dbReference type="ChEBI" id="CHEBI:29105"/>
    </ligand>
</feature>
<comment type="caution">
    <text evidence="7">Lacks conserved residue(s) required for the propagation of feature annotation.</text>
</comment>
<feature type="domain" description="Macro" evidence="9">
    <location>
        <begin position="86"/>
        <end position="286"/>
    </location>
</feature>
<evidence type="ECO:0000256" key="4">
    <source>
        <dbReference type="ARBA" id="ARBA00022833"/>
    </source>
</evidence>
<dbReference type="PANTHER" id="PTHR11106:SF121">
    <property type="entry name" value="ADP-RIBOSE 1''-PHOSPHATE PHOSPHATASE"/>
    <property type="match status" value="1"/>
</dbReference>
<dbReference type="Proteomes" id="UP000794436">
    <property type="component" value="Unassembled WGS sequence"/>
</dbReference>
<dbReference type="EMBL" id="SPLM01000036">
    <property type="protein sequence ID" value="TMW65996.1"/>
    <property type="molecule type" value="Genomic_DNA"/>
</dbReference>
<protein>
    <recommendedName>
        <fullName evidence="12">Protein-ADP-ribose hydrolase</fullName>
    </recommendedName>
</protein>
<dbReference type="SMART" id="SM00506">
    <property type="entry name" value="A1pp"/>
    <property type="match status" value="1"/>
</dbReference>
<evidence type="ECO:0000313" key="10">
    <source>
        <dbReference type="EMBL" id="TMW65996.1"/>
    </source>
</evidence>
<accession>A0A8K1CNR8</accession>
<evidence type="ECO:0000256" key="2">
    <source>
        <dbReference type="ARBA" id="ARBA00022723"/>
    </source>
</evidence>
<dbReference type="GO" id="GO:0046872">
    <property type="term" value="F:metal ion binding"/>
    <property type="evidence" value="ECO:0007669"/>
    <property type="project" value="UniProtKB-KW"/>
</dbReference>
<feature type="binding site" evidence="7">
    <location>
        <position position="441"/>
    </location>
    <ligand>
        <name>Zn(2+)</name>
        <dbReference type="ChEBI" id="CHEBI:29105"/>
    </ligand>
</feature>
<dbReference type="InterPro" id="IPR002589">
    <property type="entry name" value="Macro_dom"/>
</dbReference>
<dbReference type="Gene3D" id="3.40.50.1220">
    <property type="entry name" value="TPP-binding domain"/>
    <property type="match status" value="1"/>
</dbReference>
<keyword evidence="11" id="KW-1185">Reference proteome</keyword>
<evidence type="ECO:0000256" key="7">
    <source>
        <dbReference type="PROSITE-ProRule" id="PRU00236"/>
    </source>
</evidence>
<dbReference type="AlphaFoldDB" id="A0A8K1CNR8"/>
<dbReference type="PROSITE" id="PS51154">
    <property type="entry name" value="MACRO"/>
    <property type="match status" value="1"/>
</dbReference>
<evidence type="ECO:0000259" key="9">
    <source>
        <dbReference type="PROSITE" id="PS51154"/>
    </source>
</evidence>
<keyword evidence="3" id="KW-0378">Hydrolase</keyword>
<dbReference type="SUPFAM" id="SSF52467">
    <property type="entry name" value="DHS-like NAD/FAD-binding domain"/>
    <property type="match status" value="1"/>
</dbReference>
<organism evidence="10 11">
    <name type="scientific">Pythium oligandrum</name>
    <name type="common">Mycoparasitic fungus</name>
    <dbReference type="NCBI Taxonomy" id="41045"/>
    <lineage>
        <taxon>Eukaryota</taxon>
        <taxon>Sar</taxon>
        <taxon>Stramenopiles</taxon>
        <taxon>Oomycota</taxon>
        <taxon>Peronosporomycetes</taxon>
        <taxon>Pythiales</taxon>
        <taxon>Pythiaceae</taxon>
        <taxon>Pythium</taxon>
    </lineage>
</organism>
<dbReference type="OrthoDB" id="6077599at2759"/>
<name>A0A8K1CNR8_PYTOL</name>